<evidence type="ECO:0000313" key="2">
    <source>
        <dbReference type="Proteomes" id="UP000053593"/>
    </source>
</evidence>
<gene>
    <name evidence="1" type="ORF">GYMLUDRAFT_115722</name>
</gene>
<organism evidence="1 2">
    <name type="scientific">Collybiopsis luxurians FD-317 M1</name>
    <dbReference type="NCBI Taxonomy" id="944289"/>
    <lineage>
        <taxon>Eukaryota</taxon>
        <taxon>Fungi</taxon>
        <taxon>Dikarya</taxon>
        <taxon>Basidiomycota</taxon>
        <taxon>Agaricomycotina</taxon>
        <taxon>Agaricomycetes</taxon>
        <taxon>Agaricomycetidae</taxon>
        <taxon>Agaricales</taxon>
        <taxon>Marasmiineae</taxon>
        <taxon>Omphalotaceae</taxon>
        <taxon>Collybiopsis</taxon>
        <taxon>Collybiopsis luxurians</taxon>
    </lineage>
</organism>
<protein>
    <submittedName>
        <fullName evidence="1">Unplaced genomic scaffold GYMLUscaffold_59, whole genome shotgun sequence</fullName>
    </submittedName>
</protein>
<keyword evidence="2" id="KW-1185">Reference proteome</keyword>
<dbReference type="HOGENOM" id="CLU_2378379_0_0_1"/>
<dbReference type="OrthoDB" id="3262196at2759"/>
<name>A0A0D0CBA7_9AGAR</name>
<reference evidence="1 2" key="1">
    <citation type="submission" date="2014-04" db="EMBL/GenBank/DDBJ databases">
        <title>Evolutionary Origins and Diversification of the Mycorrhizal Mutualists.</title>
        <authorList>
            <consortium name="DOE Joint Genome Institute"/>
            <consortium name="Mycorrhizal Genomics Consortium"/>
            <person name="Kohler A."/>
            <person name="Kuo A."/>
            <person name="Nagy L.G."/>
            <person name="Floudas D."/>
            <person name="Copeland A."/>
            <person name="Barry K.W."/>
            <person name="Cichocki N."/>
            <person name="Veneault-Fourrey C."/>
            <person name="LaButti K."/>
            <person name="Lindquist E.A."/>
            <person name="Lipzen A."/>
            <person name="Lundell T."/>
            <person name="Morin E."/>
            <person name="Murat C."/>
            <person name="Riley R."/>
            <person name="Ohm R."/>
            <person name="Sun H."/>
            <person name="Tunlid A."/>
            <person name="Henrissat B."/>
            <person name="Grigoriev I.V."/>
            <person name="Hibbett D.S."/>
            <person name="Martin F."/>
        </authorList>
    </citation>
    <scope>NUCLEOTIDE SEQUENCE [LARGE SCALE GENOMIC DNA]</scope>
    <source>
        <strain evidence="1 2">FD-317 M1</strain>
    </source>
</reference>
<dbReference type="EMBL" id="KN834807">
    <property type="protein sequence ID" value="KIK55322.1"/>
    <property type="molecule type" value="Genomic_DNA"/>
</dbReference>
<dbReference type="Proteomes" id="UP000053593">
    <property type="component" value="Unassembled WGS sequence"/>
</dbReference>
<evidence type="ECO:0000313" key="1">
    <source>
        <dbReference type="EMBL" id="KIK55322.1"/>
    </source>
</evidence>
<feature type="non-terminal residue" evidence="1">
    <location>
        <position position="95"/>
    </location>
</feature>
<accession>A0A0D0CBA7</accession>
<proteinExistence type="predicted"/>
<feature type="non-terminal residue" evidence="1">
    <location>
        <position position="1"/>
    </location>
</feature>
<dbReference type="AlphaFoldDB" id="A0A0D0CBA7"/>
<sequence>LPIQILVCSRPEPHIKKCFAKLEFQICWWIPLENTYQASKDIRLFLVDGLKKMLAHHSHSMDHISCPWPMLEQIEHLVQKSSGQFIYASTVLRYV</sequence>